<feature type="domain" description="Glycoside hydrolase family 57 N-terminal" evidence="3">
    <location>
        <begin position="45"/>
        <end position="317"/>
    </location>
</feature>
<dbReference type="Gene3D" id="3.20.110.20">
    <property type="match status" value="1"/>
</dbReference>
<dbReference type="GO" id="GO:0005975">
    <property type="term" value="P:carbohydrate metabolic process"/>
    <property type="evidence" value="ECO:0007669"/>
    <property type="project" value="InterPro"/>
</dbReference>
<comment type="caution">
    <text evidence="4">The sequence shown here is derived from an EMBL/GenBank/DDBJ whole genome shotgun (WGS) entry which is preliminary data.</text>
</comment>
<evidence type="ECO:0000256" key="1">
    <source>
        <dbReference type="ARBA" id="ARBA00006821"/>
    </source>
</evidence>
<reference evidence="4" key="1">
    <citation type="submission" date="2020-10" db="EMBL/GenBank/DDBJ databases">
        <authorList>
            <person name="Gilroy R."/>
        </authorList>
    </citation>
    <scope>NUCLEOTIDE SEQUENCE</scope>
    <source>
        <strain evidence="4">CHK152-2994</strain>
    </source>
</reference>
<organism evidence="4 5">
    <name type="scientific">Candidatus Scatenecus faecavium</name>
    <dbReference type="NCBI Taxonomy" id="2840915"/>
    <lineage>
        <taxon>Bacteria</taxon>
        <taxon>Candidatus Scatenecus</taxon>
    </lineage>
</organism>
<comment type="similarity">
    <text evidence="1">Belongs to the glycosyl hydrolase 57 family.</text>
</comment>
<reference evidence="4" key="2">
    <citation type="journal article" date="2021" name="PeerJ">
        <title>Extensive microbial diversity within the chicken gut microbiome revealed by metagenomics and culture.</title>
        <authorList>
            <person name="Gilroy R."/>
            <person name="Ravi A."/>
            <person name="Getino M."/>
            <person name="Pursley I."/>
            <person name="Horton D.L."/>
            <person name="Alikhan N.F."/>
            <person name="Baker D."/>
            <person name="Gharbi K."/>
            <person name="Hall N."/>
            <person name="Watson M."/>
            <person name="Adriaenssens E.M."/>
            <person name="Foster-Nyarko E."/>
            <person name="Jarju S."/>
            <person name="Secka A."/>
            <person name="Antonio M."/>
            <person name="Oren A."/>
            <person name="Chaudhuri R.R."/>
            <person name="La Ragione R."/>
            <person name="Hildebrand F."/>
            <person name="Pallen M.J."/>
        </authorList>
    </citation>
    <scope>NUCLEOTIDE SEQUENCE</scope>
    <source>
        <strain evidence="4">CHK152-2994</strain>
    </source>
</reference>
<dbReference type="Pfam" id="PF12055">
    <property type="entry name" value="DUF3536"/>
    <property type="match status" value="1"/>
</dbReference>
<keyword evidence="2" id="KW-0119">Carbohydrate metabolism</keyword>
<sequence>MTDENKNKKFLTIHGHFYQPPRENPWLEAIELQDSALPFHDWNERINKECYNPNSVSKIVDSRNRILDIVNNYEHMSYNFGPTLLSWMEQFAPLTYERIIKADIESIQEHGGHGNAMAQVYNHIIMPLANENDKITQVKWGIRDFEYRFGRKPEGIWLAETAVDDDTLRVLEANGIKFTVLSPYQAQSIRKEGDKKWTDVSWGNIDPARSYRYYIKSAPGKYIDLFFYDGAISRSVAFDELLKDGNKFARRLREGVSDCRDYSQLVNIATDGESYGHHTKFGDMALAYVLQIKAKEEGFTITNYAEYLANYRSDYEVDIKQASSWSCFHGVGRWKEDCGCSTGGHPGWNQKWRKPLREALDYLRDELAGLFEEEGAKYFTKDCWEVRNNYIDVILDRNIMNVQKFQSENFKHDLSDDKKVKAMELLEIQRQAMLMYTSCGWFFSEISGIETVQIMKYAARAMQLAAGFTKKDFESRFTEILSEAKSNIQEYGTGRDIFNNFVKPSIVTPKQIASLWAISSLYEDFEDEENVYCYMIKRDDYQKVQKGSSNLVIGHIEIQSMITLQKSNLVFALMQYSGGDFHCAIKEYSDDSEYNKMKTELIKTFMLNPLTEIIRALDEYFGKDYFTLKDIFI</sequence>
<dbReference type="Proteomes" id="UP000824139">
    <property type="component" value="Unassembled WGS sequence"/>
</dbReference>
<feature type="non-terminal residue" evidence="4">
    <location>
        <position position="633"/>
    </location>
</feature>
<dbReference type="GO" id="GO:0003824">
    <property type="term" value="F:catalytic activity"/>
    <property type="evidence" value="ECO:0007669"/>
    <property type="project" value="InterPro"/>
</dbReference>
<dbReference type="PANTHER" id="PTHR36306">
    <property type="entry name" value="ALPHA-AMYLASE-RELATED-RELATED"/>
    <property type="match status" value="1"/>
</dbReference>
<dbReference type="InterPro" id="IPR052046">
    <property type="entry name" value="GH57_Enzymes"/>
</dbReference>
<dbReference type="CDD" id="cd10797">
    <property type="entry name" value="GH57N_APU_like_1"/>
    <property type="match status" value="1"/>
</dbReference>
<evidence type="ECO:0000313" key="5">
    <source>
        <dbReference type="Proteomes" id="UP000824139"/>
    </source>
</evidence>
<dbReference type="PANTHER" id="PTHR36306:SF3">
    <property type="entry name" value="GLYCOSIDE HYDROLASE FAMILY 57"/>
    <property type="match status" value="1"/>
</dbReference>
<dbReference type="InterPro" id="IPR011330">
    <property type="entry name" value="Glyco_hydro/deAcase_b/a-brl"/>
</dbReference>
<dbReference type="InterPro" id="IPR004300">
    <property type="entry name" value="Glyco_hydro_57_N"/>
</dbReference>
<dbReference type="Pfam" id="PF03065">
    <property type="entry name" value="Glyco_hydro_57"/>
    <property type="match status" value="1"/>
</dbReference>
<evidence type="ECO:0000313" key="4">
    <source>
        <dbReference type="EMBL" id="HIS82207.1"/>
    </source>
</evidence>
<accession>A0A9D1K302</accession>
<dbReference type="AlphaFoldDB" id="A0A9D1K302"/>
<dbReference type="EMBL" id="DVJO01000026">
    <property type="protein sequence ID" value="HIS82207.1"/>
    <property type="molecule type" value="Genomic_DNA"/>
</dbReference>
<protein>
    <submittedName>
        <fullName evidence="4">DUF3536 domain-containing protein</fullName>
    </submittedName>
</protein>
<dbReference type="SUPFAM" id="SSF88713">
    <property type="entry name" value="Glycoside hydrolase/deacetylase"/>
    <property type="match status" value="1"/>
</dbReference>
<evidence type="ECO:0000256" key="2">
    <source>
        <dbReference type="ARBA" id="ARBA00023277"/>
    </source>
</evidence>
<name>A0A9D1K302_9BACT</name>
<dbReference type="InterPro" id="IPR021923">
    <property type="entry name" value="DUF3536"/>
</dbReference>
<gene>
    <name evidence="4" type="ORF">IAD41_01190</name>
</gene>
<proteinExistence type="inferred from homology"/>
<evidence type="ECO:0000259" key="3">
    <source>
        <dbReference type="Pfam" id="PF03065"/>
    </source>
</evidence>